<keyword evidence="5" id="KW-0808">Transferase</keyword>
<dbReference type="CDD" id="cd02440">
    <property type="entry name" value="AdoMet_MTases"/>
    <property type="match status" value="1"/>
</dbReference>
<evidence type="ECO:0000256" key="1">
    <source>
        <dbReference type="ARBA" id="ARBA00001946"/>
    </source>
</evidence>
<evidence type="ECO:0000256" key="8">
    <source>
        <dbReference type="ARBA" id="ARBA00022842"/>
    </source>
</evidence>
<dbReference type="Gene3D" id="3.30.1610.20">
    <property type="entry name" value="Hen1, N-terminal domain"/>
    <property type="match status" value="1"/>
</dbReference>
<proteinExistence type="inferred from homology"/>
<evidence type="ECO:0000256" key="3">
    <source>
        <dbReference type="ARBA" id="ARBA00021330"/>
    </source>
</evidence>
<evidence type="ECO:0000256" key="11">
    <source>
        <dbReference type="ARBA" id="ARBA00035025"/>
    </source>
</evidence>
<feature type="domain" description="Hen1 N-terminal" evidence="13">
    <location>
        <begin position="1"/>
        <end position="241"/>
    </location>
</feature>
<evidence type="ECO:0000313" key="14">
    <source>
        <dbReference type="EMBL" id="UPL51121.1"/>
    </source>
</evidence>
<dbReference type="Pfam" id="PF13489">
    <property type="entry name" value="Methyltransf_23"/>
    <property type="match status" value="1"/>
</dbReference>
<dbReference type="NCBIfam" id="TIGR04074">
    <property type="entry name" value="bacter_Hen1"/>
    <property type="match status" value="1"/>
</dbReference>
<keyword evidence="9" id="KW-0694">RNA-binding</keyword>
<evidence type="ECO:0000256" key="6">
    <source>
        <dbReference type="ARBA" id="ARBA00022691"/>
    </source>
</evidence>
<keyword evidence="15" id="KW-1185">Reference proteome</keyword>
<dbReference type="InterPro" id="IPR038546">
    <property type="entry name" value="Hen1_N_sf"/>
</dbReference>
<evidence type="ECO:0000256" key="12">
    <source>
        <dbReference type="ARBA" id="ARBA00048418"/>
    </source>
</evidence>
<protein>
    <recommendedName>
        <fullName evidence="3">Small RNA 2'-O-methyltransferase</fullName>
        <ecNumber evidence="11">2.1.1.386</ecNumber>
    </recommendedName>
</protein>
<evidence type="ECO:0000256" key="10">
    <source>
        <dbReference type="ARBA" id="ARBA00023158"/>
    </source>
</evidence>
<evidence type="ECO:0000256" key="9">
    <source>
        <dbReference type="ARBA" id="ARBA00022884"/>
    </source>
</evidence>
<keyword evidence="6" id="KW-0949">S-adenosyl-L-methionine</keyword>
<keyword evidence="10" id="KW-0943">RNA-mediated gene silencing</keyword>
<reference evidence="14 15" key="1">
    <citation type="submission" date="2022-04" db="EMBL/GenBank/DDBJ databases">
        <title>Hymenobacter sp. isolated from the air.</title>
        <authorList>
            <person name="Won M."/>
            <person name="Lee C.-M."/>
            <person name="Woen H.-Y."/>
            <person name="Kwon S.-W."/>
        </authorList>
    </citation>
    <scope>NUCLEOTIDE SEQUENCE [LARGE SCALE GENOMIC DNA]</scope>
    <source>
        <strain evidence="15">5516 S-25</strain>
    </source>
</reference>
<dbReference type="EMBL" id="CP095848">
    <property type="protein sequence ID" value="UPL51121.1"/>
    <property type="molecule type" value="Genomic_DNA"/>
</dbReference>
<dbReference type="PANTHER" id="PTHR21404:SF3">
    <property type="entry name" value="SMALL RNA 2'-O-METHYLTRANSFERASE"/>
    <property type="match status" value="1"/>
</dbReference>
<name>A0ABY4JF70_9BACT</name>
<dbReference type="EC" id="2.1.1.386" evidence="11"/>
<accession>A0ABY4JF70</accession>
<dbReference type="PANTHER" id="PTHR21404">
    <property type="entry name" value="HEN1"/>
    <property type="match status" value="1"/>
</dbReference>
<dbReference type="InterPro" id="IPR029063">
    <property type="entry name" value="SAM-dependent_MTases_sf"/>
</dbReference>
<keyword evidence="4" id="KW-0489">Methyltransferase</keyword>
<comment type="similarity">
    <text evidence="2">Belongs to the methyltransferase superfamily. HEN1 family.</text>
</comment>
<comment type="cofactor">
    <cofactor evidence="1">
        <name>Mg(2+)</name>
        <dbReference type="ChEBI" id="CHEBI:18420"/>
    </cofactor>
</comment>
<gene>
    <name evidence="14" type="ORF">MWH26_09480</name>
</gene>
<organism evidence="14 15">
    <name type="scientific">Hymenobacter sublimis</name>
    <dbReference type="NCBI Taxonomy" id="2933777"/>
    <lineage>
        <taxon>Bacteria</taxon>
        <taxon>Pseudomonadati</taxon>
        <taxon>Bacteroidota</taxon>
        <taxon>Cytophagia</taxon>
        <taxon>Cytophagales</taxon>
        <taxon>Hymenobacteraceae</taxon>
        <taxon>Hymenobacter</taxon>
    </lineage>
</organism>
<evidence type="ECO:0000256" key="2">
    <source>
        <dbReference type="ARBA" id="ARBA00009026"/>
    </source>
</evidence>
<dbReference type="InterPro" id="IPR024026">
    <property type="entry name" value="3'-RNA_MeTfrase_Hen1_bac"/>
</dbReference>
<evidence type="ECO:0000256" key="5">
    <source>
        <dbReference type="ARBA" id="ARBA00022679"/>
    </source>
</evidence>
<dbReference type="RefSeq" id="WP_247977019.1">
    <property type="nucleotide sequence ID" value="NZ_CP095848.1"/>
</dbReference>
<keyword evidence="7" id="KW-0479">Metal-binding</keyword>
<evidence type="ECO:0000256" key="4">
    <source>
        <dbReference type="ARBA" id="ARBA00022603"/>
    </source>
</evidence>
<keyword evidence="8" id="KW-0460">Magnesium</keyword>
<evidence type="ECO:0000256" key="7">
    <source>
        <dbReference type="ARBA" id="ARBA00022723"/>
    </source>
</evidence>
<dbReference type="InterPro" id="IPR026610">
    <property type="entry name" value="Hen1"/>
</dbReference>
<comment type="catalytic activity">
    <reaction evidence="12">
        <text>small RNA 3'-end nucleotide + S-adenosyl-L-methionine = small RNA 3'-end 2'-O-methylnucleotide + S-adenosyl-L-homocysteine + H(+)</text>
        <dbReference type="Rhea" id="RHEA:37887"/>
        <dbReference type="Rhea" id="RHEA-COMP:10415"/>
        <dbReference type="Rhea" id="RHEA-COMP:10416"/>
        <dbReference type="ChEBI" id="CHEBI:15378"/>
        <dbReference type="ChEBI" id="CHEBI:57856"/>
        <dbReference type="ChEBI" id="CHEBI:59789"/>
        <dbReference type="ChEBI" id="CHEBI:74896"/>
        <dbReference type="ChEBI" id="CHEBI:74898"/>
        <dbReference type="EC" id="2.1.1.386"/>
    </reaction>
</comment>
<evidence type="ECO:0000259" key="13">
    <source>
        <dbReference type="Pfam" id="PF12623"/>
    </source>
</evidence>
<dbReference type="Gene3D" id="3.40.50.150">
    <property type="entry name" value="Vaccinia Virus protein VP39"/>
    <property type="match status" value="1"/>
</dbReference>
<dbReference type="SUPFAM" id="SSF53335">
    <property type="entry name" value="S-adenosyl-L-methionine-dependent methyltransferases"/>
    <property type="match status" value="1"/>
</dbReference>
<dbReference type="Pfam" id="PF12623">
    <property type="entry name" value="Hen1_L"/>
    <property type="match status" value="1"/>
</dbReference>
<dbReference type="Proteomes" id="UP000829647">
    <property type="component" value="Chromosome"/>
</dbReference>
<sequence length="476" mass="53536">MLLTITTTHQPATDLGYLLHKNPARLQTLDVAAGQAHVFYPEATAERCTAALLLSIDPVALVRNHRGPAGEGFALEQYVNDRPYVASSFLSAALAKAFNTAMNGTCKDRPELPDALLPLAATIAVMPAASAEQLQRLFAPLGYEVETEAHLLDPTVPEWGNSRYFTLHLRHAGVRLQDLLSHLYVLIPVLDNNKHYWIGRAEAEKLLHRGGEWLPRHPEREFITRRYLRFSAYVNPTLERLLRSEEDVADDTAELPMPLAENATQTTEFEEKVAADKHSLHDLRLDRVAEEIRRLGAKRVLDLGCGEGKLVRRLLQIPHVEHILALDVSWRELERAQQRLHVTEMPPRQRERLTLAQGSVLYHDPRLAGYDAAAVVEVIEHLDESRLVTFEQVVFARARPGVVLITTPNADYNQQYDTLAAGQFRHLDHRFEWTQAQFAGWAAGVAERHGYRVRVEPLGPVVAEVGAPSQLAVFER</sequence>
<dbReference type="InterPro" id="IPR024740">
    <property type="entry name" value="Hen1_N"/>
</dbReference>
<evidence type="ECO:0000313" key="15">
    <source>
        <dbReference type="Proteomes" id="UP000829647"/>
    </source>
</evidence>